<dbReference type="SMART" id="SM01034">
    <property type="entry name" value="BLUF"/>
    <property type="match status" value="1"/>
</dbReference>
<feature type="domain" description="BLUF" evidence="1">
    <location>
        <begin position="7"/>
        <end position="100"/>
    </location>
</feature>
<dbReference type="Pfam" id="PF04940">
    <property type="entry name" value="BLUF"/>
    <property type="match status" value="1"/>
</dbReference>
<dbReference type="GO" id="GO:0009882">
    <property type="term" value="F:blue light photoreceptor activity"/>
    <property type="evidence" value="ECO:0007669"/>
    <property type="project" value="InterPro"/>
</dbReference>
<gene>
    <name evidence="2" type="ORF">EXY23_17640</name>
</gene>
<accession>A0A4R4DEI1</accession>
<sequence>MSVTHEVFRLAYASRSLLPEATVAEEMVRLLEHARRNNAAAGITGALLFTEDAFVQVLEGTMEAVEVTFERIQCDPRHAEVVVLEAAVAPARDFAGWSMAYAGRQTGPHFDALAARTHAAPMDALVLLHGALGRLSGCRVPA</sequence>
<dbReference type="Gene3D" id="3.30.70.100">
    <property type="match status" value="1"/>
</dbReference>
<dbReference type="InterPro" id="IPR007024">
    <property type="entry name" value="BLUF_domain"/>
</dbReference>
<evidence type="ECO:0000313" key="2">
    <source>
        <dbReference type="EMBL" id="TCZ57789.1"/>
    </source>
</evidence>
<dbReference type="OrthoDB" id="196105at2"/>
<dbReference type="RefSeq" id="WP_132292340.1">
    <property type="nucleotide sequence ID" value="NZ_SKBM01000018.1"/>
</dbReference>
<evidence type="ECO:0000313" key="3">
    <source>
        <dbReference type="Proteomes" id="UP000295023"/>
    </source>
</evidence>
<dbReference type="InterPro" id="IPR036046">
    <property type="entry name" value="Acylphosphatase-like_dom_sf"/>
</dbReference>
<name>A0A4R4DEI1_9PROT</name>
<proteinExistence type="predicted"/>
<dbReference type="SUPFAM" id="SSF54975">
    <property type="entry name" value="Acylphosphatase/BLUF domain-like"/>
    <property type="match status" value="1"/>
</dbReference>
<comment type="caution">
    <text evidence="2">The sequence shown here is derived from an EMBL/GenBank/DDBJ whole genome shotgun (WGS) entry which is preliminary data.</text>
</comment>
<dbReference type="EMBL" id="SKBM01000018">
    <property type="protein sequence ID" value="TCZ57789.1"/>
    <property type="molecule type" value="Genomic_DNA"/>
</dbReference>
<keyword evidence="3" id="KW-1185">Reference proteome</keyword>
<protein>
    <submittedName>
        <fullName evidence="2">BLUF domain-containing protein</fullName>
    </submittedName>
</protein>
<organism evidence="2 3">
    <name type="scientific">Roseicella aquatilis</name>
    <dbReference type="NCBI Taxonomy" id="2527868"/>
    <lineage>
        <taxon>Bacteria</taxon>
        <taxon>Pseudomonadati</taxon>
        <taxon>Pseudomonadota</taxon>
        <taxon>Alphaproteobacteria</taxon>
        <taxon>Acetobacterales</taxon>
        <taxon>Roseomonadaceae</taxon>
        <taxon>Roseicella</taxon>
    </lineage>
</organism>
<evidence type="ECO:0000259" key="1">
    <source>
        <dbReference type="PROSITE" id="PS50925"/>
    </source>
</evidence>
<dbReference type="GO" id="GO:0071949">
    <property type="term" value="F:FAD binding"/>
    <property type="evidence" value="ECO:0007669"/>
    <property type="project" value="InterPro"/>
</dbReference>
<dbReference type="Proteomes" id="UP000295023">
    <property type="component" value="Unassembled WGS sequence"/>
</dbReference>
<dbReference type="AlphaFoldDB" id="A0A4R4DEI1"/>
<reference evidence="2 3" key="1">
    <citation type="submission" date="2019-03" db="EMBL/GenBank/DDBJ databases">
        <title>Paracraurococcus aquatilis NE82 genome sequence.</title>
        <authorList>
            <person name="Zhao Y."/>
            <person name="Du Z."/>
        </authorList>
    </citation>
    <scope>NUCLEOTIDE SEQUENCE [LARGE SCALE GENOMIC DNA]</scope>
    <source>
        <strain evidence="2 3">NE82</strain>
    </source>
</reference>
<dbReference type="PROSITE" id="PS50925">
    <property type="entry name" value="BLUF"/>
    <property type="match status" value="1"/>
</dbReference>